<gene>
    <name evidence="2" type="ORF">J2736_002213</name>
</gene>
<sequence length="63" mass="7212">MVQLVADILKETGLHPAYLELDTKEQFELLKNGGCNEMQGYVFSKLLYTEDMTVRLANTFNAR</sequence>
<evidence type="ECO:0000259" key="1">
    <source>
        <dbReference type="PROSITE" id="PS50883"/>
    </source>
</evidence>
<dbReference type="Proteomes" id="UP001267290">
    <property type="component" value="Unassembled WGS sequence"/>
</dbReference>
<comment type="caution">
    <text evidence="2">The sequence shown here is derived from an EMBL/GenBank/DDBJ whole genome shotgun (WGS) entry which is preliminary data.</text>
</comment>
<dbReference type="SUPFAM" id="SSF141868">
    <property type="entry name" value="EAL domain-like"/>
    <property type="match status" value="1"/>
</dbReference>
<dbReference type="EMBL" id="JAVDSB010000002">
    <property type="protein sequence ID" value="MDR6551026.1"/>
    <property type="molecule type" value="Genomic_DNA"/>
</dbReference>
<evidence type="ECO:0000313" key="3">
    <source>
        <dbReference type="Proteomes" id="UP001267290"/>
    </source>
</evidence>
<keyword evidence="3" id="KW-1185">Reference proteome</keyword>
<dbReference type="Gene3D" id="3.20.20.450">
    <property type="entry name" value="EAL domain"/>
    <property type="match status" value="1"/>
</dbReference>
<evidence type="ECO:0000313" key="2">
    <source>
        <dbReference type="EMBL" id="MDR6551026.1"/>
    </source>
</evidence>
<dbReference type="RefSeq" id="WP_310226326.1">
    <property type="nucleotide sequence ID" value="NZ_JAVDSB010000002.1"/>
</dbReference>
<dbReference type="InterPro" id="IPR001633">
    <property type="entry name" value="EAL_dom"/>
</dbReference>
<name>A0ABU1NU56_9BACL</name>
<protein>
    <submittedName>
        <fullName evidence="2">EAL domain-containing protein (Putative c-di-GMP-specific phosphodiesterase class I)</fullName>
    </submittedName>
</protein>
<proteinExistence type="predicted"/>
<organism evidence="2 3">
    <name type="scientific">Paenibacillus qinlingensis</name>
    <dbReference type="NCBI Taxonomy" id="1837343"/>
    <lineage>
        <taxon>Bacteria</taxon>
        <taxon>Bacillati</taxon>
        <taxon>Bacillota</taxon>
        <taxon>Bacilli</taxon>
        <taxon>Bacillales</taxon>
        <taxon>Paenibacillaceae</taxon>
        <taxon>Paenibacillus</taxon>
    </lineage>
</organism>
<reference evidence="2 3" key="1">
    <citation type="submission" date="2023-07" db="EMBL/GenBank/DDBJ databases">
        <title>Sorghum-associated microbial communities from plants grown in Nebraska, USA.</title>
        <authorList>
            <person name="Schachtman D."/>
        </authorList>
    </citation>
    <scope>NUCLEOTIDE SEQUENCE [LARGE SCALE GENOMIC DNA]</scope>
    <source>
        <strain evidence="2 3">CC258</strain>
    </source>
</reference>
<dbReference type="PROSITE" id="PS50883">
    <property type="entry name" value="EAL"/>
    <property type="match status" value="1"/>
</dbReference>
<feature type="domain" description="EAL" evidence="1">
    <location>
        <begin position="1"/>
        <end position="60"/>
    </location>
</feature>
<accession>A0ABU1NU56</accession>
<dbReference type="InterPro" id="IPR035919">
    <property type="entry name" value="EAL_sf"/>
</dbReference>